<organism evidence="1 2">
    <name type="scientific">Halopseudomonas pertucinogena</name>
    <dbReference type="NCBI Taxonomy" id="86175"/>
    <lineage>
        <taxon>Bacteria</taxon>
        <taxon>Pseudomonadati</taxon>
        <taxon>Pseudomonadota</taxon>
        <taxon>Gammaproteobacteria</taxon>
        <taxon>Pseudomonadales</taxon>
        <taxon>Pseudomonadaceae</taxon>
        <taxon>Halopseudomonas</taxon>
    </lineage>
</organism>
<evidence type="ECO:0008006" key="3">
    <source>
        <dbReference type="Google" id="ProtNLM"/>
    </source>
</evidence>
<sequence length="180" mass="19145">MRLSPDKAAAGPSTTAGLSRRVVLAGLVTAYTASLIPWALAESAPDVDRGNFLILSALIAGREGLDNELAIRYYDALLENDEGFPAAVSAILTLVNQHRIDPLKLQAFLDESRPELAAVPRRIATAWFLGVVETANGARVLAYEEALNAQLVSDVLMPPSYCYGGYGSWAQEPGKGSVDG</sequence>
<dbReference type="RefSeq" id="WP_188635920.1">
    <property type="nucleotide sequence ID" value="NZ_BMNN01000002.1"/>
</dbReference>
<gene>
    <name evidence="1" type="ORF">GCM10009083_14270</name>
</gene>
<evidence type="ECO:0000313" key="1">
    <source>
        <dbReference type="EMBL" id="GGI98695.1"/>
    </source>
</evidence>
<comment type="caution">
    <text evidence="1">The sequence shown here is derived from an EMBL/GenBank/DDBJ whole genome shotgun (WGS) entry which is preliminary data.</text>
</comment>
<name>A0ABQ2CNV9_9GAMM</name>
<dbReference type="InterPro" id="IPR024651">
    <property type="entry name" value="FAD-SLDH_ssu"/>
</dbReference>
<dbReference type="EMBL" id="BMNN01000002">
    <property type="protein sequence ID" value="GGI98695.1"/>
    <property type="molecule type" value="Genomic_DNA"/>
</dbReference>
<dbReference type="Proteomes" id="UP000633263">
    <property type="component" value="Unassembled WGS sequence"/>
</dbReference>
<protein>
    <recommendedName>
        <fullName evidence="3">Membrane bound FAD containing D-sorbitol dehydrogenase</fullName>
    </recommendedName>
</protein>
<proteinExistence type="predicted"/>
<accession>A0ABQ2CNV9</accession>
<dbReference type="Pfam" id="PF12318">
    <property type="entry name" value="FAD-SLDH"/>
    <property type="match status" value="1"/>
</dbReference>
<evidence type="ECO:0000313" key="2">
    <source>
        <dbReference type="Proteomes" id="UP000633263"/>
    </source>
</evidence>
<keyword evidence="2" id="KW-1185">Reference proteome</keyword>
<reference evidence="2" key="1">
    <citation type="journal article" date="2019" name="Int. J. Syst. Evol. Microbiol.">
        <title>The Global Catalogue of Microorganisms (GCM) 10K type strain sequencing project: providing services to taxonomists for standard genome sequencing and annotation.</title>
        <authorList>
            <consortium name="The Broad Institute Genomics Platform"/>
            <consortium name="The Broad Institute Genome Sequencing Center for Infectious Disease"/>
            <person name="Wu L."/>
            <person name="Ma J."/>
        </authorList>
    </citation>
    <scope>NUCLEOTIDE SEQUENCE [LARGE SCALE GENOMIC DNA]</scope>
    <source>
        <strain evidence="2">JCM 11590</strain>
    </source>
</reference>